<dbReference type="PROSITE" id="PS00061">
    <property type="entry name" value="ADH_SHORT"/>
    <property type="match status" value="1"/>
</dbReference>
<sequence>MADGTARGGRLAGKVAVVTGAAAGFGEGIARRFCAEGARVLLADLDGENVEVVAKDLREAGHDAIGVATDVTVDADVRRAVTMAVERWGRVDVMVNNAGIAQSPTRIEDATDELFDTLVAVNMYGVFAGCRAVVPVMKAQGGGVIINTASTAAVRPRPLLNVYNASKAFALNLTKTLALELAPDRIRVNAINPVMGETGMLKVFTGEEEMDNDRRAAVVGTIPLGRMSTPDDIAWAAVYLASDESSLVTGHGLEVDGGRDV</sequence>
<name>A0A346Y515_9ACTN</name>
<dbReference type="FunFam" id="3.40.50.720:FF:000084">
    <property type="entry name" value="Short-chain dehydrogenase reductase"/>
    <property type="match status" value="1"/>
</dbReference>
<evidence type="ECO:0000313" key="4">
    <source>
        <dbReference type="Proteomes" id="UP000264006"/>
    </source>
</evidence>
<evidence type="ECO:0000256" key="2">
    <source>
        <dbReference type="ARBA" id="ARBA00023002"/>
    </source>
</evidence>
<proteinExistence type="inferred from homology"/>
<dbReference type="NCBIfam" id="NF005559">
    <property type="entry name" value="PRK07231.1"/>
    <property type="match status" value="1"/>
</dbReference>
<dbReference type="KEGG" id="euz:DVS28_a4905"/>
<dbReference type="EMBL" id="CP031165">
    <property type="protein sequence ID" value="AXV09562.1"/>
    <property type="molecule type" value="Genomic_DNA"/>
</dbReference>
<accession>A0A346Y515</accession>
<protein>
    <submittedName>
        <fullName evidence="3">Toluenesulfonate zinc-independent alcohol dehydrogenase</fullName>
    </submittedName>
</protein>
<dbReference type="OrthoDB" id="7064009at2"/>
<dbReference type="InterPro" id="IPR020904">
    <property type="entry name" value="Sc_DH/Rdtase_CS"/>
</dbReference>
<dbReference type="SUPFAM" id="SSF51735">
    <property type="entry name" value="NAD(P)-binding Rossmann-fold domains"/>
    <property type="match status" value="1"/>
</dbReference>
<dbReference type="Gene3D" id="3.40.50.720">
    <property type="entry name" value="NAD(P)-binding Rossmann-like Domain"/>
    <property type="match status" value="1"/>
</dbReference>
<dbReference type="Proteomes" id="UP000264006">
    <property type="component" value="Chromosome"/>
</dbReference>
<evidence type="ECO:0000313" key="3">
    <source>
        <dbReference type="EMBL" id="AXV09562.1"/>
    </source>
</evidence>
<dbReference type="PRINTS" id="PR00080">
    <property type="entry name" value="SDRFAMILY"/>
</dbReference>
<organism evidence="3 4">
    <name type="scientific">Euzebya pacifica</name>
    <dbReference type="NCBI Taxonomy" id="1608957"/>
    <lineage>
        <taxon>Bacteria</taxon>
        <taxon>Bacillati</taxon>
        <taxon>Actinomycetota</taxon>
        <taxon>Nitriliruptoria</taxon>
        <taxon>Euzebyales</taxon>
    </lineage>
</organism>
<dbReference type="InterPro" id="IPR036291">
    <property type="entry name" value="NAD(P)-bd_dom_sf"/>
</dbReference>
<dbReference type="RefSeq" id="WP_114593725.1">
    <property type="nucleotide sequence ID" value="NZ_CP031165.1"/>
</dbReference>
<keyword evidence="2" id="KW-0560">Oxidoreductase</keyword>
<dbReference type="PRINTS" id="PR00081">
    <property type="entry name" value="GDHRDH"/>
</dbReference>
<evidence type="ECO:0000256" key="1">
    <source>
        <dbReference type="ARBA" id="ARBA00006484"/>
    </source>
</evidence>
<dbReference type="AlphaFoldDB" id="A0A346Y515"/>
<comment type="similarity">
    <text evidence="1">Belongs to the short-chain dehydrogenases/reductases (SDR) family.</text>
</comment>
<dbReference type="PANTHER" id="PTHR43639:SF1">
    <property type="entry name" value="SHORT-CHAIN DEHYDROGENASE_REDUCTASE FAMILY PROTEIN"/>
    <property type="match status" value="1"/>
</dbReference>
<keyword evidence="4" id="KW-1185">Reference proteome</keyword>
<gene>
    <name evidence="3" type="ORF">DVS28_a4905</name>
</gene>
<dbReference type="Pfam" id="PF13561">
    <property type="entry name" value="adh_short_C2"/>
    <property type="match status" value="1"/>
</dbReference>
<dbReference type="GO" id="GO:0016491">
    <property type="term" value="F:oxidoreductase activity"/>
    <property type="evidence" value="ECO:0007669"/>
    <property type="project" value="UniProtKB-KW"/>
</dbReference>
<dbReference type="PANTHER" id="PTHR43639">
    <property type="entry name" value="OXIDOREDUCTASE, SHORT-CHAIN DEHYDROGENASE/REDUCTASE FAMILY (AFU_ORTHOLOGUE AFUA_5G02870)"/>
    <property type="match status" value="1"/>
</dbReference>
<dbReference type="InterPro" id="IPR002347">
    <property type="entry name" value="SDR_fam"/>
</dbReference>
<reference evidence="3 4" key="1">
    <citation type="submission" date="2018-09" db="EMBL/GenBank/DDBJ databases">
        <title>Complete genome sequence of Euzebya sp. DY32-46 isolated from seawater of Pacific Ocean.</title>
        <authorList>
            <person name="Xu L."/>
            <person name="Wu Y.-H."/>
            <person name="Xu X.-W."/>
        </authorList>
    </citation>
    <scope>NUCLEOTIDE SEQUENCE [LARGE SCALE GENOMIC DNA]</scope>
    <source>
        <strain evidence="3 4">DY32-46</strain>
    </source>
</reference>